<keyword evidence="2" id="KW-1185">Reference proteome</keyword>
<sequence>MGDSEPLPCELILLQSGKRKEYISNYSNHIRTSPTCESVVRSAIQYPNPITGDAKQYDEFTDANPSTDRIRMMHHLFSFLQQCGCDIHDLSSFLTCDELVRYYSFLERYADKMGLSADDLRKCILRKKIATLWMEVNHYKSQRYNLRPSTRVGIVIDSAAVYMDLKTLITQFQFGEDPETKCMCFCCFVMGYYSFFQQDWANTTYFWGLSHYKQYHWEESTITLVLDRIANRQPVSEKPTPMQCPVDYSSISAKPCKSYSQTLQKHTCLASLENAPSPTVLVHYIQYHLSEWSNATSYFSNRDLRLNKESCYCFMMCLYLCGYISEVIAMNQYISFCNYSDVEMMLKSNDISDACIDVYSDVPLLQLLIHMYAERAVTCEKAKHALDLLMEQMQNPMINAFNDEMIISQEKLNLQKRLFRYLHWEFLINLSA</sequence>
<evidence type="ECO:0000313" key="1">
    <source>
        <dbReference type="EMBL" id="OAO15311.1"/>
    </source>
</evidence>
<reference evidence="1 2" key="1">
    <citation type="submission" date="2016-05" db="EMBL/GenBank/DDBJ databases">
        <title>Nuclear genome of Blastocystis sp. subtype 1 NandII.</title>
        <authorList>
            <person name="Gentekaki E."/>
            <person name="Curtis B."/>
            <person name="Stairs C."/>
            <person name="Eme L."/>
            <person name="Herman E."/>
            <person name="Klimes V."/>
            <person name="Arias M.C."/>
            <person name="Elias M."/>
            <person name="Hilliou F."/>
            <person name="Klute M."/>
            <person name="Malik S.-B."/>
            <person name="Pightling A."/>
            <person name="Rachubinski R."/>
            <person name="Salas D."/>
            <person name="Schlacht A."/>
            <person name="Suga H."/>
            <person name="Archibald J."/>
            <person name="Ball S.G."/>
            <person name="Clark G."/>
            <person name="Dacks J."/>
            <person name="Van Der Giezen M."/>
            <person name="Tsaousis A."/>
            <person name="Roger A."/>
        </authorList>
    </citation>
    <scope>NUCLEOTIDE SEQUENCE [LARGE SCALE GENOMIC DNA]</scope>
    <source>
        <strain evidence="2">ATCC 50177 / NandII</strain>
    </source>
</reference>
<dbReference type="AlphaFoldDB" id="A0A196SG65"/>
<protein>
    <submittedName>
        <fullName evidence="1">Uncharacterized protein</fullName>
    </submittedName>
</protein>
<organism evidence="1 2">
    <name type="scientific">Blastocystis sp. subtype 1 (strain ATCC 50177 / NandII)</name>
    <dbReference type="NCBI Taxonomy" id="478820"/>
    <lineage>
        <taxon>Eukaryota</taxon>
        <taxon>Sar</taxon>
        <taxon>Stramenopiles</taxon>
        <taxon>Bigyra</taxon>
        <taxon>Opalozoa</taxon>
        <taxon>Opalinata</taxon>
        <taxon>Blastocystidae</taxon>
        <taxon>Blastocystis</taxon>
    </lineage>
</organism>
<name>A0A196SG65_BLAHN</name>
<comment type="caution">
    <text evidence="1">The sequence shown here is derived from an EMBL/GenBank/DDBJ whole genome shotgun (WGS) entry which is preliminary data.</text>
</comment>
<accession>A0A196SG65</accession>
<proteinExistence type="predicted"/>
<gene>
    <name evidence="1" type="ORF">AV274_2970</name>
</gene>
<evidence type="ECO:0000313" key="2">
    <source>
        <dbReference type="Proteomes" id="UP000078348"/>
    </source>
</evidence>
<dbReference type="EMBL" id="LXWW01000154">
    <property type="protein sequence ID" value="OAO15311.1"/>
    <property type="molecule type" value="Genomic_DNA"/>
</dbReference>
<dbReference type="Proteomes" id="UP000078348">
    <property type="component" value="Unassembled WGS sequence"/>
</dbReference>